<dbReference type="InterPro" id="IPR017853">
    <property type="entry name" value="GH"/>
</dbReference>
<dbReference type="Proteomes" id="UP000650466">
    <property type="component" value="Unassembled WGS sequence"/>
</dbReference>
<dbReference type="RefSeq" id="WP_188173005.1">
    <property type="nucleotide sequence ID" value="NZ_JACVVD010000001.1"/>
</dbReference>
<dbReference type="EMBL" id="JACVVD010000001">
    <property type="protein sequence ID" value="MBD0379232.1"/>
    <property type="molecule type" value="Genomic_DNA"/>
</dbReference>
<evidence type="ECO:0000313" key="3">
    <source>
        <dbReference type="Proteomes" id="UP000650466"/>
    </source>
</evidence>
<comment type="caution">
    <text evidence="2">The sequence shown here is derived from an EMBL/GenBank/DDBJ whole genome shotgun (WGS) entry which is preliminary data.</text>
</comment>
<reference evidence="2" key="1">
    <citation type="submission" date="2020-09" db="EMBL/GenBank/DDBJ databases">
        <title>Draft Genome Sequence of Paenibacillus sp. WST5.</title>
        <authorList>
            <person name="Bao Z."/>
        </authorList>
    </citation>
    <scope>NUCLEOTIDE SEQUENCE</scope>
    <source>
        <strain evidence="2">WST5</strain>
    </source>
</reference>
<dbReference type="Pfam" id="PF08924">
    <property type="entry name" value="Rv2525c_GlyHyd-like"/>
    <property type="match status" value="1"/>
</dbReference>
<organism evidence="2 3">
    <name type="scientific">Paenibacillus sedimenti</name>
    <dbReference type="NCBI Taxonomy" id="2770274"/>
    <lineage>
        <taxon>Bacteria</taxon>
        <taxon>Bacillati</taxon>
        <taxon>Bacillota</taxon>
        <taxon>Bacilli</taxon>
        <taxon>Bacillales</taxon>
        <taxon>Paenibacillaceae</taxon>
        <taxon>Paenibacillus</taxon>
    </lineage>
</organism>
<dbReference type="AlphaFoldDB" id="A0A926KK29"/>
<name>A0A926KK29_9BACL</name>
<keyword evidence="3" id="KW-1185">Reference proteome</keyword>
<accession>A0A926KK29</accession>
<dbReference type="Gene3D" id="3.20.20.80">
    <property type="entry name" value="Glycosidases"/>
    <property type="match status" value="1"/>
</dbReference>
<protein>
    <submittedName>
        <fullName evidence="2">DUF1906 domain-containing protein</fullName>
    </submittedName>
</protein>
<sequence>MTKGFDCSTPLTAQTAAAFFKDGYEFVARYLVPSGYKALTKSEANIISTAGLQIVSVYETTASRALGGRSAGLADGATALQVAAAVGQPVGSCIYFAVDFDAVDGQLPTVIAYIRAASEATPGFYTGVYGSYKVIEAVRAAGACSRFWQTYAWSRGSKSAFLNLYQYQNDMTAHGISVDYDESYGNEGWWQIGASPVTNSLSAKDANLIIPFLAAGYNATAYPAARAEFHRLANELRKASSQPEE</sequence>
<gene>
    <name evidence="2" type="ORF">ICC18_03715</name>
</gene>
<feature type="domain" description="Rv2525c-like glycoside hydrolase-like" evidence="1">
    <location>
        <begin position="18"/>
        <end position="184"/>
    </location>
</feature>
<dbReference type="SUPFAM" id="SSF51445">
    <property type="entry name" value="(Trans)glycosidases"/>
    <property type="match status" value="1"/>
</dbReference>
<evidence type="ECO:0000259" key="1">
    <source>
        <dbReference type="Pfam" id="PF08924"/>
    </source>
</evidence>
<dbReference type="InterPro" id="IPR015020">
    <property type="entry name" value="Rv2525c-like_Glyco_Hydro-like"/>
</dbReference>
<evidence type="ECO:0000313" key="2">
    <source>
        <dbReference type="EMBL" id="MBD0379232.1"/>
    </source>
</evidence>
<proteinExistence type="predicted"/>